<dbReference type="PANTHER" id="PTHR31425:SF43">
    <property type="entry name" value="MULTIPLE C2 DOMAIN AND TRANSMEMBRANE REGION PROTEIN 14"/>
    <property type="match status" value="1"/>
</dbReference>
<evidence type="ECO:0000313" key="2">
    <source>
        <dbReference type="EMBL" id="CAI9779623.1"/>
    </source>
</evidence>
<dbReference type="EMBL" id="OU503052">
    <property type="protein sequence ID" value="CAI9779623.1"/>
    <property type="molecule type" value="Genomic_DNA"/>
</dbReference>
<feature type="domain" description="C2" evidence="1">
    <location>
        <begin position="74"/>
        <end position="194"/>
    </location>
</feature>
<dbReference type="InterPro" id="IPR000008">
    <property type="entry name" value="C2_dom"/>
</dbReference>
<name>A0AAD2E7Z5_9LAMI</name>
<evidence type="ECO:0000259" key="1">
    <source>
        <dbReference type="PROSITE" id="PS50004"/>
    </source>
</evidence>
<dbReference type="InterPro" id="IPR047259">
    <property type="entry name" value="QUIRKY-like"/>
</dbReference>
<reference evidence="2" key="1">
    <citation type="submission" date="2023-05" db="EMBL/GenBank/DDBJ databases">
        <authorList>
            <person name="Huff M."/>
        </authorList>
    </citation>
    <scope>NUCLEOTIDE SEQUENCE</scope>
</reference>
<proteinExistence type="predicted"/>
<dbReference type="Pfam" id="PF00168">
    <property type="entry name" value="C2"/>
    <property type="match status" value="1"/>
</dbReference>
<dbReference type="Gene3D" id="2.60.40.150">
    <property type="entry name" value="C2 domain"/>
    <property type="match status" value="2"/>
</dbReference>
<dbReference type="SUPFAM" id="SSF49562">
    <property type="entry name" value="C2 domain (Calcium/lipid-binding domain, CaLB)"/>
    <property type="match status" value="1"/>
</dbReference>
<dbReference type="InterPro" id="IPR047255">
    <property type="entry name" value="C2D_MCTP_PRT_plant"/>
</dbReference>
<accession>A0AAD2E7Z5</accession>
<dbReference type="PANTHER" id="PTHR31425">
    <property type="entry name" value="PHOSPHORIBOSYLANTHRANILATE TRANSFERASE ISOFORM 1"/>
    <property type="match status" value="1"/>
</dbReference>
<dbReference type="InterPro" id="IPR035892">
    <property type="entry name" value="C2_domain_sf"/>
</dbReference>
<dbReference type="CDD" id="cd08379">
    <property type="entry name" value="C2D_MCTP_PRT_plant"/>
    <property type="match status" value="1"/>
</dbReference>
<dbReference type="Proteomes" id="UP000834106">
    <property type="component" value="Chromosome 17"/>
</dbReference>
<dbReference type="PROSITE" id="PS50004">
    <property type="entry name" value="C2"/>
    <property type="match status" value="1"/>
</dbReference>
<keyword evidence="3" id="KW-1185">Reference proteome</keyword>
<sequence length="220" mass="25101">MAFDLVDQMPFLYVRVAKVKISNPEADSSIHAKLVIGTHNVKTKSQAANKDWDQVFAFDKEGLNSTSLEVSVWIEKKIPVNENNNGVSESCIGTVSFDLQETKDGTRRTTDAYVVAKYGPKWVRTRTILDRFNPRWNEQYTWDVYDPCTVLTIGVFDNERYKHDEAGLKKDVRLGKLRVRLSTLDTNRVYVGTYSLMVLLPSRAKKMGKIEIALRSWSSS</sequence>
<dbReference type="SMART" id="SM00239">
    <property type="entry name" value="C2"/>
    <property type="match status" value="1"/>
</dbReference>
<evidence type="ECO:0000313" key="3">
    <source>
        <dbReference type="Proteomes" id="UP000834106"/>
    </source>
</evidence>
<protein>
    <recommendedName>
        <fullName evidence="1">C2 domain-containing protein</fullName>
    </recommendedName>
</protein>
<dbReference type="AlphaFoldDB" id="A0AAD2E7Z5"/>
<organism evidence="2 3">
    <name type="scientific">Fraxinus pennsylvanica</name>
    <dbReference type="NCBI Taxonomy" id="56036"/>
    <lineage>
        <taxon>Eukaryota</taxon>
        <taxon>Viridiplantae</taxon>
        <taxon>Streptophyta</taxon>
        <taxon>Embryophyta</taxon>
        <taxon>Tracheophyta</taxon>
        <taxon>Spermatophyta</taxon>
        <taxon>Magnoliopsida</taxon>
        <taxon>eudicotyledons</taxon>
        <taxon>Gunneridae</taxon>
        <taxon>Pentapetalae</taxon>
        <taxon>asterids</taxon>
        <taxon>lamiids</taxon>
        <taxon>Lamiales</taxon>
        <taxon>Oleaceae</taxon>
        <taxon>Oleeae</taxon>
        <taxon>Fraxinus</taxon>
    </lineage>
</organism>
<gene>
    <name evidence="2" type="ORF">FPE_LOCUS27053</name>
</gene>